<proteinExistence type="predicted"/>
<evidence type="ECO:0000313" key="2">
    <source>
        <dbReference type="EMBL" id="SFN09845.1"/>
    </source>
</evidence>
<dbReference type="STRING" id="684065.SAMN05421738_106192"/>
<dbReference type="Proteomes" id="UP000199149">
    <property type="component" value="Unassembled WGS sequence"/>
</dbReference>
<reference evidence="3" key="1">
    <citation type="submission" date="2016-10" db="EMBL/GenBank/DDBJ databases">
        <authorList>
            <person name="Varghese N."/>
            <person name="Submissions S."/>
        </authorList>
    </citation>
    <scope>NUCLEOTIDE SEQUENCE [LARGE SCALE GENOMIC DNA]</scope>
    <source>
        <strain evidence="3">XJ109</strain>
    </source>
</reference>
<dbReference type="RefSeq" id="WP_092908040.1">
    <property type="nucleotide sequence ID" value="NZ_FOUZ01000006.1"/>
</dbReference>
<sequence>MKKYSGKVMFLAVVIAFLTLNSCGTLYTTINDVKLKEVEKPQNSKERYGESKIISFDEDGNSKYSFEDDLIKIIWLYTSKSFNFKLENKSDSSIKILWDEASYIDENSSSNRIIHSGVKYIDASKPQPPTIIIKKANLEDIIIPAKNVYFSSSSWEVSNLFKKYLYNEEEKESFLKENIDDKTVKILLPLEVEGVLNEYIFSFNVKKSIEENQKK</sequence>
<evidence type="ECO:0008006" key="4">
    <source>
        <dbReference type="Google" id="ProtNLM"/>
    </source>
</evidence>
<evidence type="ECO:0000256" key="1">
    <source>
        <dbReference type="SAM" id="SignalP"/>
    </source>
</evidence>
<organism evidence="2 3">
    <name type="scientific">Algoriella xinjiangensis</name>
    <dbReference type="NCBI Taxonomy" id="684065"/>
    <lineage>
        <taxon>Bacteria</taxon>
        <taxon>Pseudomonadati</taxon>
        <taxon>Bacteroidota</taxon>
        <taxon>Flavobacteriia</taxon>
        <taxon>Flavobacteriales</taxon>
        <taxon>Weeksellaceae</taxon>
        <taxon>Algoriella</taxon>
    </lineage>
</organism>
<keyword evidence="3" id="KW-1185">Reference proteome</keyword>
<protein>
    <recommendedName>
        <fullName evidence="4">Lipoprotein</fullName>
    </recommendedName>
</protein>
<gene>
    <name evidence="2" type="ORF">SAMN05421738_106192</name>
</gene>
<keyword evidence="1" id="KW-0732">Signal</keyword>
<feature type="chain" id="PRO_5011532983" description="Lipoprotein" evidence="1">
    <location>
        <begin position="28"/>
        <end position="215"/>
    </location>
</feature>
<accession>A0A1I4W8R1</accession>
<dbReference type="AlphaFoldDB" id="A0A1I4W8R1"/>
<feature type="signal peptide" evidence="1">
    <location>
        <begin position="1"/>
        <end position="27"/>
    </location>
</feature>
<dbReference type="EMBL" id="FOUZ01000006">
    <property type="protein sequence ID" value="SFN09845.1"/>
    <property type="molecule type" value="Genomic_DNA"/>
</dbReference>
<evidence type="ECO:0000313" key="3">
    <source>
        <dbReference type="Proteomes" id="UP000199149"/>
    </source>
</evidence>
<name>A0A1I4W8R1_9FLAO</name>
<dbReference type="OrthoDB" id="797132at2"/>